<name>A0A7C3AQE2_9BACT</name>
<comment type="caution">
    <text evidence="1">The sequence shown here is derived from an EMBL/GenBank/DDBJ whole genome shotgun (WGS) entry which is preliminary data.</text>
</comment>
<dbReference type="Pfam" id="PF02452">
    <property type="entry name" value="PemK_toxin"/>
    <property type="match status" value="1"/>
</dbReference>
<accession>A0A7C3AQE2</accession>
<dbReference type="InterPro" id="IPR011067">
    <property type="entry name" value="Plasmid_toxin/cell-grow_inhib"/>
</dbReference>
<dbReference type="GO" id="GO:0003677">
    <property type="term" value="F:DNA binding"/>
    <property type="evidence" value="ECO:0007669"/>
    <property type="project" value="InterPro"/>
</dbReference>
<dbReference type="AlphaFoldDB" id="A0A7C3AQE2"/>
<dbReference type="SUPFAM" id="SSF50118">
    <property type="entry name" value="Cell growth inhibitor/plasmid maintenance toxic component"/>
    <property type="match status" value="1"/>
</dbReference>
<gene>
    <name evidence="1" type="ORF">ENP13_03720</name>
</gene>
<organism evidence="1">
    <name type="scientific">Thermorudis sp</name>
    <dbReference type="NCBI Taxonomy" id="1969470"/>
    <lineage>
        <taxon>Bacteria</taxon>
        <taxon>Pseudomonadati</taxon>
        <taxon>Thermomicrobiota</taxon>
        <taxon>Thermomicrobia</taxon>
        <taxon>Thermomicrobia incertae sedis</taxon>
        <taxon>Thermorudis</taxon>
    </lineage>
</organism>
<protein>
    <submittedName>
        <fullName evidence="1">MazF family transcriptional regulator</fullName>
    </submittedName>
</protein>
<dbReference type="Gene3D" id="2.30.30.110">
    <property type="match status" value="1"/>
</dbReference>
<proteinExistence type="predicted"/>
<reference evidence="1" key="1">
    <citation type="journal article" date="2020" name="mSystems">
        <title>Genome- and Community-Level Interaction Insights into Carbon Utilization and Element Cycling Functions of Hydrothermarchaeota in Hydrothermal Sediment.</title>
        <authorList>
            <person name="Zhou Z."/>
            <person name="Liu Y."/>
            <person name="Xu W."/>
            <person name="Pan J."/>
            <person name="Luo Z.H."/>
            <person name="Li M."/>
        </authorList>
    </citation>
    <scope>NUCLEOTIDE SEQUENCE [LARGE SCALE GENOMIC DNA]</scope>
    <source>
        <strain evidence="1">SpSt-192</strain>
    </source>
</reference>
<sequence length="113" mass="12220">MVAPTAGTVVLVPFPFSDLSRAKLRPALVLADAGRGDWILCQITSKAYADPRAVTLTDNDFRVGSLRATSYARPGKLFTANRELMVAEVGILTDDAFRRVLDAVLDLFSSHAP</sequence>
<dbReference type="InterPro" id="IPR003477">
    <property type="entry name" value="PemK-like"/>
</dbReference>
<evidence type="ECO:0000313" key="1">
    <source>
        <dbReference type="EMBL" id="HEX70335.1"/>
    </source>
</evidence>
<dbReference type="EMBL" id="DSID01000290">
    <property type="protein sequence ID" value="HEX70335.1"/>
    <property type="molecule type" value="Genomic_DNA"/>
</dbReference>